<reference evidence="5" key="1">
    <citation type="journal article" date="2019" name="Int. J. Syst. Evol. Microbiol.">
        <title>The Global Catalogue of Microorganisms (GCM) 10K type strain sequencing project: providing services to taxonomists for standard genome sequencing and annotation.</title>
        <authorList>
            <consortium name="The Broad Institute Genomics Platform"/>
            <consortium name="The Broad Institute Genome Sequencing Center for Infectious Disease"/>
            <person name="Wu L."/>
            <person name="Ma J."/>
        </authorList>
    </citation>
    <scope>NUCLEOTIDE SEQUENCE [LARGE SCALE GENOMIC DNA]</scope>
    <source>
        <strain evidence="5">JCM 13249</strain>
    </source>
</reference>
<dbReference type="CDD" id="cd00407">
    <property type="entry name" value="Urease_beta"/>
    <property type="match status" value="1"/>
</dbReference>
<organism evidence="4 5">
    <name type="scientific">Luedemannella helvata</name>
    <dbReference type="NCBI Taxonomy" id="349315"/>
    <lineage>
        <taxon>Bacteria</taxon>
        <taxon>Bacillati</taxon>
        <taxon>Actinomycetota</taxon>
        <taxon>Actinomycetes</taxon>
        <taxon>Micromonosporales</taxon>
        <taxon>Micromonosporaceae</taxon>
        <taxon>Luedemannella</taxon>
    </lineage>
</organism>
<comment type="catalytic activity">
    <reaction evidence="2 3">
        <text>urea + 2 H2O + H(+) = hydrogencarbonate + 2 NH4(+)</text>
        <dbReference type="Rhea" id="RHEA:20557"/>
        <dbReference type="ChEBI" id="CHEBI:15377"/>
        <dbReference type="ChEBI" id="CHEBI:15378"/>
        <dbReference type="ChEBI" id="CHEBI:16199"/>
        <dbReference type="ChEBI" id="CHEBI:17544"/>
        <dbReference type="ChEBI" id="CHEBI:28938"/>
        <dbReference type="EC" id="3.5.1.5"/>
    </reaction>
</comment>
<evidence type="ECO:0000313" key="4">
    <source>
        <dbReference type="EMBL" id="GAA1752921.1"/>
    </source>
</evidence>
<comment type="caution">
    <text evidence="4">The sequence shown here is derived from an EMBL/GenBank/DDBJ whole genome shotgun (WGS) entry which is preliminary data.</text>
</comment>
<evidence type="ECO:0000313" key="5">
    <source>
        <dbReference type="Proteomes" id="UP001500655"/>
    </source>
</evidence>
<dbReference type="PANTHER" id="PTHR33569">
    <property type="entry name" value="UREASE"/>
    <property type="match status" value="1"/>
</dbReference>
<keyword evidence="1 3" id="KW-0378">Hydrolase</keyword>
<evidence type="ECO:0000256" key="3">
    <source>
        <dbReference type="HAMAP-Rule" id="MF_01954"/>
    </source>
</evidence>
<comment type="subcellular location">
    <subcellularLocation>
        <location evidence="3">Cytoplasm</location>
    </subcellularLocation>
</comment>
<dbReference type="Pfam" id="PF00699">
    <property type="entry name" value="Urease_beta"/>
    <property type="match status" value="1"/>
</dbReference>
<dbReference type="NCBIfam" id="TIGR00192">
    <property type="entry name" value="urease_beta"/>
    <property type="match status" value="1"/>
</dbReference>
<keyword evidence="5" id="KW-1185">Reference proteome</keyword>
<comment type="subunit">
    <text evidence="3">Heterotrimer of UreA (gamma), UreB (beta) and UreC (alpha) subunits. Three heterotrimers associate to form the active enzyme.</text>
</comment>
<dbReference type="SUPFAM" id="SSF51278">
    <property type="entry name" value="Urease, beta-subunit"/>
    <property type="match status" value="1"/>
</dbReference>
<keyword evidence="3" id="KW-0963">Cytoplasm</keyword>
<dbReference type="InterPro" id="IPR036461">
    <property type="entry name" value="Urease_betasu_sf"/>
</dbReference>
<dbReference type="HAMAP" id="MF_01954">
    <property type="entry name" value="Urease_beta"/>
    <property type="match status" value="1"/>
</dbReference>
<comment type="pathway">
    <text evidence="3">Nitrogen metabolism; urea degradation; CO(2) and NH(3) from urea (urease route): step 1/1.</text>
</comment>
<dbReference type="InterPro" id="IPR050069">
    <property type="entry name" value="Urease_subunit"/>
</dbReference>
<accession>A0ABP4WJL3</accession>
<dbReference type="NCBIfam" id="NF009682">
    <property type="entry name" value="PRK13203.1"/>
    <property type="match status" value="1"/>
</dbReference>
<evidence type="ECO:0000256" key="1">
    <source>
        <dbReference type="ARBA" id="ARBA00022801"/>
    </source>
</evidence>
<dbReference type="Gene3D" id="2.10.150.10">
    <property type="entry name" value="Urease, beta subunit"/>
    <property type="match status" value="1"/>
</dbReference>
<gene>
    <name evidence="3" type="primary">ureB</name>
    <name evidence="4" type="ORF">GCM10009681_24790</name>
</gene>
<evidence type="ECO:0000256" key="2">
    <source>
        <dbReference type="ARBA" id="ARBA00047778"/>
    </source>
</evidence>
<dbReference type="Proteomes" id="UP001500655">
    <property type="component" value="Unassembled WGS sequence"/>
</dbReference>
<proteinExistence type="inferred from homology"/>
<name>A0ABP4WJL3_9ACTN</name>
<comment type="similarity">
    <text evidence="3">Belongs to the urease beta subunit family.</text>
</comment>
<dbReference type="InterPro" id="IPR002019">
    <property type="entry name" value="Urease_beta-like"/>
</dbReference>
<dbReference type="RefSeq" id="WP_344080420.1">
    <property type="nucleotide sequence ID" value="NZ_BAAALS010000010.1"/>
</dbReference>
<dbReference type="EC" id="3.5.1.5" evidence="3"/>
<protein>
    <recommendedName>
        <fullName evidence="3">Urease subunit beta</fullName>
        <ecNumber evidence="3">3.5.1.5</ecNumber>
    </recommendedName>
    <alternativeName>
        <fullName evidence="3">Urea amidohydrolase subunit beta</fullName>
    </alternativeName>
</protein>
<dbReference type="EMBL" id="BAAALS010000010">
    <property type="protein sequence ID" value="GAA1752921.1"/>
    <property type="molecule type" value="Genomic_DNA"/>
</dbReference>
<sequence>MIPGEILFGDGPVTINDGRAVITMTVANTGDRPVQVGSHYHFAEANPALEFDRAAARGHRLAIPAGTSVRFEPGIPREVTLVALAGARVVAGLRGAVAGPLDSGSTS</sequence>
<dbReference type="PANTHER" id="PTHR33569:SF1">
    <property type="entry name" value="UREASE"/>
    <property type="match status" value="1"/>
</dbReference>